<dbReference type="InterPro" id="IPR017938">
    <property type="entry name" value="Riboflavin_synthase-like_b-brl"/>
</dbReference>
<comment type="caution">
    <text evidence="4">The sequence shown here is derived from an EMBL/GenBank/DDBJ whole genome shotgun (WGS) entry which is preliminary data.</text>
</comment>
<feature type="repeat" description="Lumazine-binding" evidence="2">
    <location>
        <begin position="100"/>
        <end position="214"/>
    </location>
</feature>
<dbReference type="PANTHER" id="PTHR21098">
    <property type="entry name" value="RIBOFLAVIN SYNTHASE ALPHA CHAIN"/>
    <property type="match status" value="1"/>
</dbReference>
<dbReference type="InterPro" id="IPR001783">
    <property type="entry name" value="Lumazine-bd"/>
</dbReference>
<feature type="domain" description="Lumazine-binding" evidence="3">
    <location>
        <begin position="1"/>
        <end position="99"/>
    </location>
</feature>
<keyword evidence="1" id="KW-0677">Repeat</keyword>
<evidence type="ECO:0000313" key="4">
    <source>
        <dbReference type="EMBL" id="MCU4741191.1"/>
    </source>
</evidence>
<dbReference type="PANTHER" id="PTHR21098:SF0">
    <property type="entry name" value="RIBOFLAVIN SYNTHASE"/>
    <property type="match status" value="1"/>
</dbReference>
<dbReference type="SUPFAM" id="SSF63380">
    <property type="entry name" value="Riboflavin synthase domain-like"/>
    <property type="match status" value="2"/>
</dbReference>
<dbReference type="PIRSF" id="PIRSF000498">
    <property type="entry name" value="Riboflavin_syn_A"/>
    <property type="match status" value="1"/>
</dbReference>
<protein>
    <submittedName>
        <fullName evidence="4">Riboflavin synthase</fullName>
        <ecNumber evidence="4">2.5.1.9</ecNumber>
    </submittedName>
</protein>
<feature type="domain" description="Lumazine-binding" evidence="3">
    <location>
        <begin position="100"/>
        <end position="214"/>
    </location>
</feature>
<dbReference type="PROSITE" id="PS51177">
    <property type="entry name" value="LUMAZINE_BIND"/>
    <property type="match status" value="2"/>
</dbReference>
<dbReference type="AlphaFoldDB" id="A0AAP2YX84"/>
<dbReference type="Proteomes" id="UP001321018">
    <property type="component" value="Unassembled WGS sequence"/>
</dbReference>
<evidence type="ECO:0000256" key="2">
    <source>
        <dbReference type="PROSITE-ProRule" id="PRU00524"/>
    </source>
</evidence>
<dbReference type="Pfam" id="PF00677">
    <property type="entry name" value="Lum_binding"/>
    <property type="match status" value="2"/>
</dbReference>
<evidence type="ECO:0000256" key="1">
    <source>
        <dbReference type="ARBA" id="ARBA00022737"/>
    </source>
</evidence>
<accession>A0AAP2YX84</accession>
<organism evidence="4 5">
    <name type="scientific">Natronoglomus mannanivorans</name>
    <dbReference type="NCBI Taxonomy" id="2979990"/>
    <lineage>
        <taxon>Archaea</taxon>
        <taxon>Methanobacteriati</taxon>
        <taxon>Methanobacteriota</taxon>
        <taxon>Stenosarchaea group</taxon>
        <taxon>Halobacteria</taxon>
        <taxon>Halobacteriales</taxon>
        <taxon>Natrialbaceae</taxon>
        <taxon>Natronoglomus</taxon>
    </lineage>
</organism>
<keyword evidence="4" id="KW-0808">Transferase</keyword>
<sequence length="218" mass="23504">MYTGLVETTAAVAAVNRLENGCRIRIETGTDHDLDLAIAPEDSIAVDGVCVTAERVTDDWFEAFLSAETVSRTRLDEREPGDRVNLERPLPADGRFHGHLVKGTVDTTTTVLAVDESEEVGEDVKLDTGDERATGGRNLTLEIPANYEQYVVEKGAVALDGISLTVAGVDDDAGTFDIATVPTTEAVTTLSERRPGDRLHFEADVLAKYAARRETLTG</sequence>
<dbReference type="GO" id="GO:0004746">
    <property type="term" value="F:riboflavin synthase activity"/>
    <property type="evidence" value="ECO:0007669"/>
    <property type="project" value="UniProtKB-EC"/>
</dbReference>
<evidence type="ECO:0000313" key="5">
    <source>
        <dbReference type="Proteomes" id="UP001321018"/>
    </source>
</evidence>
<dbReference type="InterPro" id="IPR023366">
    <property type="entry name" value="ATP_synth_asu-like_sf"/>
</dbReference>
<reference evidence="4" key="1">
    <citation type="submission" date="2022-09" db="EMBL/GenBank/DDBJ databases">
        <title>Enrichment on poylsaccharides allowed isolation of novel metabolic and taxonomic groups of Haloarchaea.</title>
        <authorList>
            <person name="Sorokin D.Y."/>
            <person name="Elcheninov A.G."/>
            <person name="Khizhniak T.V."/>
            <person name="Kolganova T.V."/>
            <person name="Kublanov I.V."/>
        </authorList>
    </citation>
    <scope>NUCLEOTIDE SEQUENCE</scope>
    <source>
        <strain evidence="4">AArc-xg1-1</strain>
    </source>
</reference>
<proteinExistence type="predicted"/>
<dbReference type="GO" id="GO:0009231">
    <property type="term" value="P:riboflavin biosynthetic process"/>
    <property type="evidence" value="ECO:0007669"/>
    <property type="project" value="TreeGrafter"/>
</dbReference>
<dbReference type="Gene3D" id="2.40.30.20">
    <property type="match status" value="2"/>
</dbReference>
<feature type="repeat" description="Lumazine-binding" evidence="2">
    <location>
        <begin position="1"/>
        <end position="99"/>
    </location>
</feature>
<evidence type="ECO:0000259" key="3">
    <source>
        <dbReference type="PROSITE" id="PS51177"/>
    </source>
</evidence>
<name>A0AAP2YX84_9EURY</name>
<dbReference type="EMBL" id="JAOPKA010000003">
    <property type="protein sequence ID" value="MCU4741191.1"/>
    <property type="molecule type" value="Genomic_DNA"/>
</dbReference>
<dbReference type="InterPro" id="IPR026017">
    <property type="entry name" value="Lumazine-bd_dom"/>
</dbReference>
<dbReference type="RefSeq" id="WP_338003020.1">
    <property type="nucleotide sequence ID" value="NZ_JAOPKA010000003.1"/>
</dbReference>
<dbReference type="NCBIfam" id="NF006767">
    <property type="entry name" value="PRK09289.1"/>
    <property type="match status" value="1"/>
</dbReference>
<dbReference type="CDD" id="cd00402">
    <property type="entry name" value="Riboflavin_synthase_like"/>
    <property type="match status" value="1"/>
</dbReference>
<gene>
    <name evidence="4" type="ORF">OB960_07235</name>
</gene>
<dbReference type="EC" id="2.5.1.9" evidence="4"/>